<keyword evidence="4" id="KW-0813">Transport</keyword>
<evidence type="ECO:0000256" key="5">
    <source>
        <dbReference type="ARBA" id="ARBA00022475"/>
    </source>
</evidence>
<dbReference type="AlphaFoldDB" id="A0A1I4Y989"/>
<evidence type="ECO:0000256" key="10">
    <source>
        <dbReference type="ARBA" id="ARBA00023225"/>
    </source>
</evidence>
<comment type="similarity">
    <text evidence="2">Belongs to the FliJ family.</text>
</comment>
<dbReference type="PANTHER" id="PTHR38786:SF1">
    <property type="entry name" value="FLAGELLAR FLIJ PROTEIN"/>
    <property type="match status" value="1"/>
</dbReference>
<dbReference type="Pfam" id="PF02050">
    <property type="entry name" value="FliJ"/>
    <property type="match status" value="1"/>
</dbReference>
<evidence type="ECO:0000256" key="11">
    <source>
        <dbReference type="SAM" id="MobiDB-lite"/>
    </source>
</evidence>
<gene>
    <name evidence="12" type="ORF">SAMN05216386_0580</name>
</gene>
<dbReference type="InterPro" id="IPR052570">
    <property type="entry name" value="FliJ"/>
</dbReference>
<evidence type="ECO:0000256" key="9">
    <source>
        <dbReference type="ARBA" id="ARBA00023136"/>
    </source>
</evidence>
<evidence type="ECO:0000313" key="12">
    <source>
        <dbReference type="EMBL" id="SFN34621.1"/>
    </source>
</evidence>
<evidence type="ECO:0000256" key="7">
    <source>
        <dbReference type="ARBA" id="ARBA00022795"/>
    </source>
</evidence>
<evidence type="ECO:0000256" key="8">
    <source>
        <dbReference type="ARBA" id="ARBA00022927"/>
    </source>
</evidence>
<dbReference type="GO" id="GO:0006935">
    <property type="term" value="P:chemotaxis"/>
    <property type="evidence" value="ECO:0007669"/>
    <property type="project" value="UniProtKB-KW"/>
</dbReference>
<reference evidence="13" key="1">
    <citation type="submission" date="2016-10" db="EMBL/GenBank/DDBJ databases">
        <authorList>
            <person name="Varghese N."/>
        </authorList>
    </citation>
    <scope>NUCLEOTIDE SEQUENCE [LARGE SCALE GENOMIC DNA]</scope>
    <source>
        <strain evidence="13">Nsp8</strain>
    </source>
</reference>
<dbReference type="Proteomes" id="UP000183107">
    <property type="component" value="Unassembled WGS sequence"/>
</dbReference>
<proteinExistence type="inferred from homology"/>
<dbReference type="GO" id="GO:0005886">
    <property type="term" value="C:plasma membrane"/>
    <property type="evidence" value="ECO:0007669"/>
    <property type="project" value="UniProtKB-SubCell"/>
</dbReference>
<keyword evidence="12" id="KW-0969">Cilium</keyword>
<keyword evidence="12" id="KW-0282">Flagellum</keyword>
<feature type="region of interest" description="Disordered" evidence="11">
    <location>
        <begin position="130"/>
        <end position="152"/>
    </location>
</feature>
<keyword evidence="5" id="KW-1003">Cell membrane</keyword>
<keyword evidence="9" id="KW-0472">Membrane</keyword>
<comment type="subcellular location">
    <subcellularLocation>
        <location evidence="1">Cell membrane</location>
        <topology evidence="1">Peripheral membrane protein</topology>
        <orientation evidence="1">Cytoplasmic side</orientation>
    </subcellularLocation>
</comment>
<dbReference type="Gene3D" id="1.10.287.1700">
    <property type="match status" value="1"/>
</dbReference>
<keyword evidence="7" id="KW-1005">Bacterial flagellum biogenesis</keyword>
<keyword evidence="6" id="KW-0145">Chemotaxis</keyword>
<dbReference type="PIRSF" id="PIRSF019404">
    <property type="entry name" value="FliJ"/>
    <property type="match status" value="1"/>
</dbReference>
<keyword evidence="12" id="KW-0966">Cell projection</keyword>
<evidence type="ECO:0000256" key="4">
    <source>
        <dbReference type="ARBA" id="ARBA00022448"/>
    </source>
</evidence>
<dbReference type="GO" id="GO:0003774">
    <property type="term" value="F:cytoskeletal motor activity"/>
    <property type="evidence" value="ECO:0007669"/>
    <property type="project" value="InterPro"/>
</dbReference>
<dbReference type="InterPro" id="IPR012823">
    <property type="entry name" value="Flagell_FliJ"/>
</dbReference>
<dbReference type="NCBIfam" id="TIGR02473">
    <property type="entry name" value="flagell_FliJ"/>
    <property type="match status" value="1"/>
</dbReference>
<dbReference type="RefSeq" id="WP_074795500.1">
    <property type="nucleotide sequence ID" value="NZ_FOVJ01000001.1"/>
</dbReference>
<dbReference type="InterPro" id="IPR018006">
    <property type="entry name" value="Flag_FliJ_proteobac"/>
</dbReference>
<protein>
    <recommendedName>
        <fullName evidence="3">Flagellar FliJ protein</fullName>
    </recommendedName>
</protein>
<dbReference type="PRINTS" id="PR01004">
    <property type="entry name" value="FLGFLIJ"/>
</dbReference>
<keyword evidence="13" id="KW-1185">Reference proteome</keyword>
<evidence type="ECO:0000256" key="6">
    <source>
        <dbReference type="ARBA" id="ARBA00022500"/>
    </source>
</evidence>
<dbReference type="OrthoDB" id="6465096at2"/>
<evidence type="ECO:0000256" key="2">
    <source>
        <dbReference type="ARBA" id="ARBA00010004"/>
    </source>
</evidence>
<dbReference type="GO" id="GO:0071973">
    <property type="term" value="P:bacterial-type flagellum-dependent cell motility"/>
    <property type="evidence" value="ECO:0007669"/>
    <property type="project" value="InterPro"/>
</dbReference>
<evidence type="ECO:0000313" key="13">
    <source>
        <dbReference type="Proteomes" id="UP000183107"/>
    </source>
</evidence>
<evidence type="ECO:0000256" key="1">
    <source>
        <dbReference type="ARBA" id="ARBA00004413"/>
    </source>
</evidence>
<keyword evidence="8" id="KW-0653">Protein transport</keyword>
<keyword evidence="10" id="KW-1006">Bacterial flagellum protein export</keyword>
<dbReference type="GO" id="GO:0009288">
    <property type="term" value="C:bacterial-type flagellum"/>
    <property type="evidence" value="ECO:0007669"/>
    <property type="project" value="InterPro"/>
</dbReference>
<accession>A0A1I4Y989</accession>
<dbReference type="InterPro" id="IPR053716">
    <property type="entry name" value="Flag_assembly_chemotaxis_eff"/>
</dbReference>
<dbReference type="GO" id="GO:0044781">
    <property type="term" value="P:bacterial-type flagellum organization"/>
    <property type="evidence" value="ECO:0007669"/>
    <property type="project" value="UniProtKB-KW"/>
</dbReference>
<name>A0A1I4Y989_9PROT</name>
<evidence type="ECO:0000256" key="3">
    <source>
        <dbReference type="ARBA" id="ARBA00020392"/>
    </source>
</evidence>
<dbReference type="STRING" id="1266925.GCA_000619905_00290"/>
<organism evidence="12 13">
    <name type="scientific">Nitrosospira briensis</name>
    <dbReference type="NCBI Taxonomy" id="35799"/>
    <lineage>
        <taxon>Bacteria</taxon>
        <taxon>Pseudomonadati</taxon>
        <taxon>Pseudomonadota</taxon>
        <taxon>Betaproteobacteria</taxon>
        <taxon>Nitrosomonadales</taxon>
        <taxon>Nitrosomonadaceae</taxon>
        <taxon>Nitrosospira</taxon>
    </lineage>
</organism>
<sequence length="152" mass="17338">MSKPSALETLLELAQTRTDDAAKRLGALHTQGVHMEAKLQLLLQYRDDYCARFQTLMQQGLTASGWRNYQEFLDKLDAAIAQQQEVLVSTQQRVAAGRVAWQLAKRTFNSYDTLAQRHLRSELLRTVKREQQETDEHAGNAAARQNSSHKRT</sequence>
<dbReference type="EMBL" id="FOVJ01000001">
    <property type="protein sequence ID" value="SFN34621.1"/>
    <property type="molecule type" value="Genomic_DNA"/>
</dbReference>
<dbReference type="GO" id="GO:0015031">
    <property type="term" value="P:protein transport"/>
    <property type="evidence" value="ECO:0007669"/>
    <property type="project" value="UniProtKB-KW"/>
</dbReference>
<dbReference type="PANTHER" id="PTHR38786">
    <property type="entry name" value="FLAGELLAR FLIJ PROTEIN"/>
    <property type="match status" value="1"/>
</dbReference>